<protein>
    <submittedName>
        <fullName evidence="11">Succinate dehydrogenase, cytochrome b556 subunit</fullName>
    </submittedName>
</protein>
<name>D7BEX5_ALLS1</name>
<proteinExistence type="inferred from homology"/>
<evidence type="ECO:0000256" key="1">
    <source>
        <dbReference type="ARBA" id="ARBA00001971"/>
    </source>
</evidence>
<accession>D7BEX5</accession>
<feature type="transmembrane region" description="Helical" evidence="10">
    <location>
        <begin position="91"/>
        <end position="115"/>
    </location>
</feature>
<evidence type="ECO:0000313" key="12">
    <source>
        <dbReference type="Proteomes" id="UP000001916"/>
    </source>
</evidence>
<evidence type="ECO:0000256" key="6">
    <source>
        <dbReference type="ARBA" id="ARBA00022723"/>
    </source>
</evidence>
<evidence type="ECO:0000256" key="2">
    <source>
        <dbReference type="ARBA" id="ARBA00004370"/>
    </source>
</evidence>
<sequence>MYRGREGQWAFFLHRLSGIALMLWLLLHTLNISSAMWGPEVSNRLMAFFHIPIFQVGLLLVTAAALYHAFNGLRIILMDFTGWGVKYQKELWYGVLFLCIAAAIPGLIITVPRIIAAATKHGG</sequence>
<evidence type="ECO:0000256" key="5">
    <source>
        <dbReference type="ARBA" id="ARBA00022692"/>
    </source>
</evidence>
<keyword evidence="4" id="KW-0349">Heme</keyword>
<dbReference type="Proteomes" id="UP000001916">
    <property type="component" value="Chromosome"/>
</dbReference>
<dbReference type="GO" id="GO:0006099">
    <property type="term" value="P:tricarboxylic acid cycle"/>
    <property type="evidence" value="ECO:0007669"/>
    <property type="project" value="InterPro"/>
</dbReference>
<comment type="similarity">
    <text evidence="3">Belongs to the cytochrome b560 family.</text>
</comment>
<dbReference type="HOGENOM" id="CLU_127125_0_0_0"/>
<dbReference type="RefSeq" id="WP_013157897.1">
    <property type="nucleotide sequence ID" value="NC_014212.1"/>
</dbReference>
<dbReference type="CDD" id="cd03501">
    <property type="entry name" value="SQR_TypeA_SdhC_like"/>
    <property type="match status" value="1"/>
</dbReference>
<dbReference type="InterPro" id="IPR034804">
    <property type="entry name" value="SQR/QFR_C/D"/>
</dbReference>
<dbReference type="InterPro" id="IPR039023">
    <property type="entry name" value="SdhC_prok"/>
</dbReference>
<feature type="transmembrane region" description="Helical" evidence="10">
    <location>
        <begin position="47"/>
        <end position="70"/>
    </location>
</feature>
<feature type="transmembrane region" description="Helical" evidence="10">
    <location>
        <begin position="9"/>
        <end position="27"/>
    </location>
</feature>
<keyword evidence="9 10" id="KW-0472">Membrane</keyword>
<dbReference type="SUPFAM" id="SSF81343">
    <property type="entry name" value="Fumarate reductase respiratory complex transmembrane subunits"/>
    <property type="match status" value="1"/>
</dbReference>
<dbReference type="OrthoDB" id="9789209at2"/>
<dbReference type="InterPro" id="IPR000701">
    <property type="entry name" value="SuccDH_FuR_B_TM-su"/>
</dbReference>
<dbReference type="eggNOG" id="COG2009">
    <property type="taxonomic scope" value="Bacteria"/>
</dbReference>
<dbReference type="GO" id="GO:0009055">
    <property type="term" value="F:electron transfer activity"/>
    <property type="evidence" value="ECO:0007669"/>
    <property type="project" value="InterPro"/>
</dbReference>
<reference evidence="11 12" key="1">
    <citation type="journal article" date="2010" name="Stand. Genomic Sci.">
        <title>Complete genome sequence of Meiothermus silvanus type strain (VI-R2).</title>
        <authorList>
            <person name="Sikorski J."/>
            <person name="Tindall B.J."/>
            <person name="Lowry S."/>
            <person name="Lucas S."/>
            <person name="Nolan M."/>
            <person name="Copeland A."/>
            <person name="Glavina Del Rio T."/>
            <person name="Tice H."/>
            <person name="Cheng J.F."/>
            <person name="Han C."/>
            <person name="Pitluck S."/>
            <person name="Liolios K."/>
            <person name="Ivanova N."/>
            <person name="Mavromatis K."/>
            <person name="Mikhailova N."/>
            <person name="Pati A."/>
            <person name="Goodwin L."/>
            <person name="Chen A."/>
            <person name="Palaniappan K."/>
            <person name="Land M."/>
            <person name="Hauser L."/>
            <person name="Chang Y.J."/>
            <person name="Jeffries C.D."/>
            <person name="Rohde M."/>
            <person name="Goker M."/>
            <person name="Woyke T."/>
            <person name="Bristow J."/>
            <person name="Eisen J.A."/>
            <person name="Markowitz V."/>
            <person name="Hugenholtz P."/>
            <person name="Kyrpides N.C."/>
            <person name="Klenk H.P."/>
            <person name="Lapidus A."/>
        </authorList>
    </citation>
    <scope>NUCLEOTIDE SEQUENCE [LARGE SCALE GENOMIC DNA]</scope>
    <source>
        <strain evidence="12">ATCC 700542 / DSM 9946 / VI-R2</strain>
    </source>
</reference>
<gene>
    <name evidence="11" type="ordered locus">Mesil_1435</name>
</gene>
<keyword evidence="6" id="KW-0479">Metal-binding</keyword>
<evidence type="ECO:0000256" key="9">
    <source>
        <dbReference type="ARBA" id="ARBA00023136"/>
    </source>
</evidence>
<dbReference type="PANTHER" id="PTHR41910:SF1">
    <property type="entry name" value="SUCCINATE DEHYDROGENASE HYDROPHOBIC MEMBRANE ANCHOR SUBUNIT"/>
    <property type="match status" value="1"/>
</dbReference>
<evidence type="ECO:0000256" key="10">
    <source>
        <dbReference type="SAM" id="Phobius"/>
    </source>
</evidence>
<keyword evidence="5 10" id="KW-0812">Transmembrane</keyword>
<evidence type="ECO:0000313" key="11">
    <source>
        <dbReference type="EMBL" id="ADH63328.1"/>
    </source>
</evidence>
<comment type="cofactor">
    <cofactor evidence="1">
        <name>heme</name>
        <dbReference type="ChEBI" id="CHEBI:30413"/>
    </cofactor>
</comment>
<dbReference type="EMBL" id="CP002042">
    <property type="protein sequence ID" value="ADH63328.1"/>
    <property type="molecule type" value="Genomic_DNA"/>
</dbReference>
<evidence type="ECO:0000256" key="8">
    <source>
        <dbReference type="ARBA" id="ARBA00023004"/>
    </source>
</evidence>
<comment type="subcellular location">
    <subcellularLocation>
        <location evidence="2">Membrane</location>
    </subcellularLocation>
</comment>
<dbReference type="PANTHER" id="PTHR41910">
    <property type="entry name" value="SUCCINATE DEHYDROGENASE 2 MEMBRANE SUBUNIT SDHC"/>
    <property type="match status" value="1"/>
</dbReference>
<keyword evidence="7 10" id="KW-1133">Transmembrane helix</keyword>
<dbReference type="AlphaFoldDB" id="D7BEX5"/>
<dbReference type="KEGG" id="msv:Mesil_1435"/>
<dbReference type="NCBIfam" id="TIGR02970">
    <property type="entry name" value="succ_dehyd_cytB"/>
    <property type="match status" value="1"/>
</dbReference>
<dbReference type="Pfam" id="PF01127">
    <property type="entry name" value="Sdh_cyt"/>
    <property type="match status" value="1"/>
</dbReference>
<organism evidence="11 12">
    <name type="scientific">Allomeiothermus silvanus (strain ATCC 700542 / DSM 9946 / NBRC 106475 / NCIMB 13440 / VI-R2)</name>
    <name type="common">Thermus silvanus</name>
    <dbReference type="NCBI Taxonomy" id="526227"/>
    <lineage>
        <taxon>Bacteria</taxon>
        <taxon>Thermotogati</taxon>
        <taxon>Deinococcota</taxon>
        <taxon>Deinococci</taxon>
        <taxon>Thermales</taxon>
        <taxon>Thermaceae</taxon>
        <taxon>Allomeiothermus</taxon>
    </lineage>
</organism>
<dbReference type="Gene3D" id="1.20.1300.10">
    <property type="entry name" value="Fumarate reductase/succinate dehydrogenase, transmembrane subunit"/>
    <property type="match status" value="1"/>
</dbReference>
<dbReference type="STRING" id="526227.Mesil_1435"/>
<dbReference type="GO" id="GO:0016020">
    <property type="term" value="C:membrane"/>
    <property type="evidence" value="ECO:0007669"/>
    <property type="project" value="UniProtKB-SubCell"/>
</dbReference>
<dbReference type="GO" id="GO:0046872">
    <property type="term" value="F:metal ion binding"/>
    <property type="evidence" value="ECO:0007669"/>
    <property type="project" value="UniProtKB-KW"/>
</dbReference>
<evidence type="ECO:0000256" key="3">
    <source>
        <dbReference type="ARBA" id="ARBA00007244"/>
    </source>
</evidence>
<evidence type="ECO:0000256" key="7">
    <source>
        <dbReference type="ARBA" id="ARBA00022989"/>
    </source>
</evidence>
<keyword evidence="8" id="KW-0408">Iron</keyword>
<keyword evidence="12" id="KW-1185">Reference proteome</keyword>
<dbReference type="InterPro" id="IPR014314">
    <property type="entry name" value="Succ_DH_cytb556"/>
</dbReference>
<evidence type="ECO:0000256" key="4">
    <source>
        <dbReference type="ARBA" id="ARBA00022617"/>
    </source>
</evidence>